<dbReference type="Gene3D" id="2.10.109.10">
    <property type="entry name" value="Umud Fragment, subunit A"/>
    <property type="match status" value="1"/>
</dbReference>
<keyword evidence="3" id="KW-1185">Reference proteome</keyword>
<dbReference type="Proteomes" id="UP000663918">
    <property type="component" value="Chromosome"/>
</dbReference>
<dbReference type="InterPro" id="IPR019533">
    <property type="entry name" value="Peptidase_S26"/>
</dbReference>
<dbReference type="GO" id="GO:0006465">
    <property type="term" value="P:signal peptide processing"/>
    <property type="evidence" value="ECO:0007669"/>
    <property type="project" value="InterPro"/>
</dbReference>
<dbReference type="InterPro" id="IPR036286">
    <property type="entry name" value="LexA/Signal_pep-like_sf"/>
</dbReference>
<reference evidence="2" key="1">
    <citation type="submission" date="2020-09" db="EMBL/GenBank/DDBJ databases">
        <title>Brevundimonas sp. LVF2 isolated from a puddle in Goettingen, Germany.</title>
        <authorList>
            <person name="Friedrich I."/>
            <person name="Klassen A."/>
            <person name="Hannes N."/>
            <person name="Schneider D."/>
            <person name="Hertel R."/>
            <person name="Daniel R."/>
        </authorList>
    </citation>
    <scope>NUCLEOTIDE SEQUENCE</scope>
    <source>
        <strain evidence="2">LVF2</strain>
    </source>
</reference>
<dbReference type="AlphaFoldDB" id="A0A975BYW7"/>
<name>A0A975BYW7_9CAUL</name>
<dbReference type="RefSeq" id="WP_207868720.1">
    <property type="nucleotide sequence ID" value="NZ_CP062222.1"/>
</dbReference>
<dbReference type="KEGG" id="bgoe:IFJ75_13560"/>
<sequence length="171" mass="18109">MTRSLALGATLAGALLMWAPVDIPLPTLLVWNASASAPIGLYRVDPVSPARVGDRVVTDHPPQVADLLAMRGYLPLGVPLIKTVAAVAPARVCRSGETVSIDGTPVAEAKRADRLGRPLPAWSGCRILAADEVFLLTADVADSLDGRYFGPSAKRAIRGVAHPIHVRERRP</sequence>
<evidence type="ECO:0000313" key="2">
    <source>
        <dbReference type="EMBL" id="QTC90298.1"/>
    </source>
</evidence>
<proteinExistence type="predicted"/>
<feature type="domain" description="Peptidase S26" evidence="1">
    <location>
        <begin position="28"/>
        <end position="162"/>
    </location>
</feature>
<gene>
    <name evidence="2" type="ORF">IFJ75_13560</name>
</gene>
<dbReference type="GO" id="GO:0004252">
    <property type="term" value="F:serine-type endopeptidase activity"/>
    <property type="evidence" value="ECO:0007669"/>
    <property type="project" value="InterPro"/>
</dbReference>
<evidence type="ECO:0000259" key="1">
    <source>
        <dbReference type="Pfam" id="PF10502"/>
    </source>
</evidence>
<accession>A0A975BYW7</accession>
<protein>
    <submittedName>
        <fullName evidence="2">S26 family signal peptidase</fullName>
    </submittedName>
</protein>
<dbReference type="EMBL" id="CP062222">
    <property type="protein sequence ID" value="QTC90298.1"/>
    <property type="molecule type" value="Genomic_DNA"/>
</dbReference>
<dbReference type="SUPFAM" id="SSF51306">
    <property type="entry name" value="LexA/Signal peptidase"/>
    <property type="match status" value="1"/>
</dbReference>
<dbReference type="Pfam" id="PF10502">
    <property type="entry name" value="Peptidase_S26"/>
    <property type="match status" value="1"/>
</dbReference>
<organism evidence="2 3">
    <name type="scientific">Brevundimonas goettingensis</name>
    <dbReference type="NCBI Taxonomy" id="2774190"/>
    <lineage>
        <taxon>Bacteria</taxon>
        <taxon>Pseudomonadati</taxon>
        <taxon>Pseudomonadota</taxon>
        <taxon>Alphaproteobacteria</taxon>
        <taxon>Caulobacterales</taxon>
        <taxon>Caulobacteraceae</taxon>
        <taxon>Brevundimonas</taxon>
    </lineage>
</organism>
<evidence type="ECO:0000313" key="3">
    <source>
        <dbReference type="Proteomes" id="UP000663918"/>
    </source>
</evidence>